<dbReference type="GO" id="GO:0000423">
    <property type="term" value="P:mitophagy"/>
    <property type="evidence" value="ECO:0007669"/>
    <property type="project" value="TreeGrafter"/>
</dbReference>
<dbReference type="Gene3D" id="6.10.140.1900">
    <property type="match status" value="1"/>
</dbReference>
<feature type="compositionally biased region" description="Basic and acidic residues" evidence="6">
    <location>
        <begin position="764"/>
        <end position="780"/>
    </location>
</feature>
<protein>
    <recommendedName>
        <fullName evidence="3 5">Autophagy-related protein 13</fullName>
    </recommendedName>
</protein>
<dbReference type="GO" id="GO:0034727">
    <property type="term" value="P:piecemeal microautophagy of the nucleus"/>
    <property type="evidence" value="ECO:0007669"/>
    <property type="project" value="TreeGrafter"/>
</dbReference>
<dbReference type="PANTHER" id="PTHR13430">
    <property type="match status" value="1"/>
</dbReference>
<feature type="region of interest" description="Disordered" evidence="6">
    <location>
        <begin position="686"/>
        <end position="705"/>
    </location>
</feature>
<evidence type="ECO:0000256" key="5">
    <source>
        <dbReference type="RuleBase" id="RU361214"/>
    </source>
</evidence>
<dbReference type="Proteomes" id="UP000750334">
    <property type="component" value="Unassembled WGS sequence"/>
</dbReference>
<dbReference type="AlphaFoldDB" id="A0A9P6W261"/>
<dbReference type="GO" id="GO:1990316">
    <property type="term" value="C:Atg1/ULK1 kinase complex"/>
    <property type="evidence" value="ECO:0007669"/>
    <property type="project" value="InterPro"/>
</dbReference>
<dbReference type="Gene3D" id="3.30.900.10">
    <property type="entry name" value="HORMA domain"/>
    <property type="match status" value="1"/>
</dbReference>
<dbReference type="InterPro" id="IPR018731">
    <property type="entry name" value="Atg13_N"/>
</dbReference>
<dbReference type="InterPro" id="IPR036570">
    <property type="entry name" value="HORMA_dom_sf"/>
</dbReference>
<dbReference type="Pfam" id="PF10033">
    <property type="entry name" value="ATG13"/>
    <property type="match status" value="1"/>
</dbReference>
<dbReference type="PANTHER" id="PTHR13430:SF4">
    <property type="entry name" value="AUTOPHAGY-RELATED PROTEIN 13"/>
    <property type="match status" value="1"/>
</dbReference>
<evidence type="ECO:0000256" key="3">
    <source>
        <dbReference type="ARBA" id="ARBA00013801"/>
    </source>
</evidence>
<feature type="region of interest" description="Disordered" evidence="6">
    <location>
        <begin position="553"/>
        <end position="593"/>
    </location>
</feature>
<gene>
    <name evidence="8" type="primary">ATG13</name>
    <name evidence="8" type="ORF">C6P45_001261</name>
</gene>
<organism evidence="8 9">
    <name type="scientific">Maudiozyma exigua</name>
    <name type="common">Yeast</name>
    <name type="synonym">Kazachstania exigua</name>
    <dbReference type="NCBI Taxonomy" id="34358"/>
    <lineage>
        <taxon>Eukaryota</taxon>
        <taxon>Fungi</taxon>
        <taxon>Dikarya</taxon>
        <taxon>Ascomycota</taxon>
        <taxon>Saccharomycotina</taxon>
        <taxon>Saccharomycetes</taxon>
        <taxon>Saccharomycetales</taxon>
        <taxon>Saccharomycetaceae</taxon>
        <taxon>Maudiozyma</taxon>
    </lineage>
</organism>
<sequence>MQVNNNREEEELSNSKLYHLIDRFFLKSSLLICSVVSHKPQDTPVFEDIWFKSHCDKTYNLPEIINQWINFDGFKTLPPLVIDVFLDLRNLTKNHLVRLEDDDGNLWNVCKGTKKTEVMLQRWLIELDNDSTTFKTYDTTKESGTNLSDQITLLLRYLYTLVKLLPVYELSKQYGKQEDNDDPTRAYSSKLTPIIGARIVDGSKPILSKGRIGLSKPILGIYANVINDTNIPPHLEQKKITPVWTKFGLLRVSVSYRRDCKFVIEDTAVQNNNTSQPVIHDNPGVTRKEKPITEKPITEINLRTGSLSPRSKEGTLFIAYDKNNASVSNQNSLNQRKSISISRQVQPFKVGSVNSVVMNNQNMSQNSSRNPSNSSFINSIQARRTSNGSTTGFIGHLNTPSNNALNVDSTSVDSGSKYMSSFGNLRRHSSINKNQEAIAHERKLLNASKQPLVANSIAGPTIGVHTLGSAQSSVSPEATDDILKFVKILDEKPDIKGKYPSHTNNSVNVISNSLLKFKNLKPSNDLLSEDLSMSISLNQAHDENVTQPSVTADPYIASYPSHPQTLPISDSSATGRRRRSSSISNSHSPLPSMFTPPVQYPSIPSKLVGVQNETDLSKIHPIDPVNAVERHITVTKNARYNNTDSGDHLSTHSISHIMSSNFNLASRKNSINEEDEDQDEELLVNPQQIPHNEGTDRKIRVSTSPRSIDSIASSFNRNRIAYKQPYQQYSQPVIAQTSAQAKLHKPGIHSTDILEDQDRLIRRRDSEEGNDRRNMVHTENDQSGSNNGSMDTNQKDEDDDMVFFMSDMNLSHE</sequence>
<keyword evidence="4 5" id="KW-0072">Autophagy</keyword>
<evidence type="ECO:0000256" key="2">
    <source>
        <dbReference type="ARBA" id="ARBA00005246"/>
    </source>
</evidence>
<dbReference type="GO" id="GO:0000407">
    <property type="term" value="C:phagophore assembly site"/>
    <property type="evidence" value="ECO:0007669"/>
    <property type="project" value="UniProtKB-SubCell"/>
</dbReference>
<accession>A0A9P6W261</accession>
<feature type="domain" description="Autophagy-related protein 13 N-terminal" evidence="7">
    <location>
        <begin position="21"/>
        <end position="262"/>
    </location>
</feature>
<evidence type="ECO:0000313" key="9">
    <source>
        <dbReference type="Proteomes" id="UP000750334"/>
    </source>
</evidence>
<name>A0A9P6W261_MAUEX</name>
<dbReference type="GO" id="GO:0005829">
    <property type="term" value="C:cytosol"/>
    <property type="evidence" value="ECO:0007669"/>
    <property type="project" value="TreeGrafter"/>
</dbReference>
<keyword evidence="9" id="KW-1185">Reference proteome</keyword>
<evidence type="ECO:0000256" key="1">
    <source>
        <dbReference type="ARBA" id="ARBA00004329"/>
    </source>
</evidence>
<dbReference type="OrthoDB" id="70161at2759"/>
<comment type="subcellular location">
    <subcellularLocation>
        <location evidence="1">Preautophagosomal structure</location>
    </subcellularLocation>
</comment>
<dbReference type="EMBL" id="PUHR01000155">
    <property type="protein sequence ID" value="KAG0661756.1"/>
    <property type="molecule type" value="Genomic_DNA"/>
</dbReference>
<evidence type="ECO:0000259" key="7">
    <source>
        <dbReference type="Pfam" id="PF10033"/>
    </source>
</evidence>
<feature type="compositionally biased region" description="Polar residues" evidence="6">
    <location>
        <begin position="781"/>
        <end position="792"/>
    </location>
</feature>
<proteinExistence type="inferred from homology"/>
<evidence type="ECO:0000256" key="6">
    <source>
        <dbReference type="SAM" id="MobiDB-lite"/>
    </source>
</evidence>
<evidence type="ECO:0000313" key="8">
    <source>
        <dbReference type="EMBL" id="KAG0661756.1"/>
    </source>
</evidence>
<evidence type="ECO:0000256" key="4">
    <source>
        <dbReference type="ARBA" id="ARBA00023006"/>
    </source>
</evidence>
<feature type="region of interest" description="Disordered" evidence="6">
    <location>
        <begin position="764"/>
        <end position="799"/>
    </location>
</feature>
<dbReference type="InterPro" id="IPR040182">
    <property type="entry name" value="ATG13"/>
</dbReference>
<comment type="similarity">
    <text evidence="2 5">Belongs to the ATG13 family. Fungi subfamily.</text>
</comment>
<comment type="caution">
    <text evidence="8">The sequence shown here is derived from an EMBL/GenBank/DDBJ whole genome shotgun (WGS) entry which is preliminary data.</text>
</comment>
<reference evidence="8 9" key="1">
    <citation type="submission" date="2020-11" db="EMBL/GenBank/DDBJ databases">
        <title>Kefir isolates.</title>
        <authorList>
            <person name="Marcisauskas S."/>
            <person name="Kim Y."/>
            <person name="Blasche S."/>
        </authorList>
    </citation>
    <scope>NUCLEOTIDE SEQUENCE [LARGE SCALE GENOMIC DNA]</scope>
    <source>
        <strain evidence="8 9">OG2</strain>
    </source>
</reference>
<dbReference type="GO" id="GO:0034497">
    <property type="term" value="P:protein localization to phagophore assembly site"/>
    <property type="evidence" value="ECO:0007669"/>
    <property type="project" value="TreeGrafter"/>
</dbReference>